<dbReference type="EMBL" id="CP051678">
    <property type="protein sequence ID" value="QJD81664.1"/>
    <property type="molecule type" value="Genomic_DNA"/>
</dbReference>
<dbReference type="RefSeq" id="WP_169553681.1">
    <property type="nucleotide sequence ID" value="NZ_CP051678.1"/>
</dbReference>
<organism evidence="1 2">
    <name type="scientific">Spirosoma rhododendri</name>
    <dbReference type="NCBI Taxonomy" id="2728024"/>
    <lineage>
        <taxon>Bacteria</taxon>
        <taxon>Pseudomonadati</taxon>
        <taxon>Bacteroidota</taxon>
        <taxon>Cytophagia</taxon>
        <taxon>Cytophagales</taxon>
        <taxon>Cytophagaceae</taxon>
        <taxon>Spirosoma</taxon>
    </lineage>
</organism>
<accession>A0A7L5DT74</accession>
<gene>
    <name evidence="1" type="ORF">HH216_25320</name>
</gene>
<dbReference type="KEGG" id="srho:HH216_25320"/>
<evidence type="ECO:0000313" key="2">
    <source>
        <dbReference type="Proteomes" id="UP000501128"/>
    </source>
</evidence>
<evidence type="ECO:0000313" key="1">
    <source>
        <dbReference type="EMBL" id="QJD81664.1"/>
    </source>
</evidence>
<sequence length="164" mass="19106">MSWTLWRHHTYTHRYKPFYSMKTTSLYPVLVIENDEYVTDVMRRTAEGSFPEAVLQFVVDDQAAQRSLLSTNPPMPKLIIHGTYLEQLLTESDTNHWLREHPVAIIIAQLVLSRLDWPTSAGITLTLGTPTYCPKPELIVEWACFWAQLRRCWSQQAATSRLYH</sequence>
<keyword evidence="1" id="KW-0614">Plasmid</keyword>
<geneLocation type="plasmid" evidence="1 2">
    <name>unnamed1</name>
</geneLocation>
<protein>
    <recommendedName>
        <fullName evidence="3">Response regulator</fullName>
    </recommendedName>
</protein>
<evidence type="ECO:0008006" key="3">
    <source>
        <dbReference type="Google" id="ProtNLM"/>
    </source>
</evidence>
<proteinExistence type="predicted"/>
<reference evidence="1 2" key="1">
    <citation type="submission" date="2020-04" db="EMBL/GenBank/DDBJ databases">
        <title>Genome sequencing of novel species.</title>
        <authorList>
            <person name="Heo J."/>
            <person name="Kim S.-J."/>
            <person name="Kim J.-S."/>
            <person name="Hong S.-B."/>
            <person name="Kwon S.-W."/>
        </authorList>
    </citation>
    <scope>NUCLEOTIDE SEQUENCE [LARGE SCALE GENOMIC DNA]</scope>
    <source>
        <strain evidence="1 2">CJU-R4</strain>
        <plasmid evidence="1 2">unnamed1</plasmid>
    </source>
</reference>
<dbReference type="AlphaFoldDB" id="A0A7L5DT74"/>
<keyword evidence="2" id="KW-1185">Reference proteome</keyword>
<name>A0A7L5DT74_9BACT</name>
<dbReference type="Proteomes" id="UP000501128">
    <property type="component" value="Plasmid unnamed1"/>
</dbReference>